<reference evidence="1" key="1">
    <citation type="submission" date="2018-01" db="EMBL/GenBank/DDBJ databases">
        <authorList>
            <person name="Regsiter A."/>
            <person name="William W."/>
        </authorList>
    </citation>
    <scope>NUCLEOTIDE SEQUENCE</scope>
    <source>
        <strain evidence="1">TRIP AH-1</strain>
    </source>
</reference>
<accession>A0A445MZX4</accession>
<dbReference type="EMBL" id="OJIN01000184">
    <property type="protein sequence ID" value="SPD75048.1"/>
    <property type="molecule type" value="Genomic_DNA"/>
</dbReference>
<gene>
    <name evidence="1" type="ORF">PITCH_A420008</name>
</gene>
<organism evidence="1">
    <name type="scientific">uncultured Desulfobacterium sp</name>
    <dbReference type="NCBI Taxonomy" id="201089"/>
    <lineage>
        <taxon>Bacteria</taxon>
        <taxon>Pseudomonadati</taxon>
        <taxon>Thermodesulfobacteriota</taxon>
        <taxon>Desulfobacteria</taxon>
        <taxon>Desulfobacterales</taxon>
        <taxon>Desulfobacteriaceae</taxon>
        <taxon>Desulfobacterium</taxon>
        <taxon>environmental samples</taxon>
    </lineage>
</organism>
<evidence type="ECO:0000313" key="1">
    <source>
        <dbReference type="EMBL" id="SPD75048.1"/>
    </source>
</evidence>
<dbReference type="AlphaFoldDB" id="A0A445MZX4"/>
<sequence>MKNNNAMEFVAKNGDELARNIFFYAHNLVADYYDVFWNILESTKQHKLFRDQQHAFVSLLTTLVSIHTELEMQAIYEKYGDDVYAKLGEHVTSYYMTFLKNFTEDEENMALFLMHNAHEVLLNNENEGVDSLLALQLKRVSGVDEDFSPNIFHPLTLILSEREKLADIIESHIS</sequence>
<name>A0A445MZX4_9BACT</name>
<protein>
    <submittedName>
        <fullName evidence="1">Uncharacterized protein</fullName>
    </submittedName>
</protein>
<proteinExistence type="predicted"/>